<keyword evidence="8" id="KW-1185">Reference proteome</keyword>
<dbReference type="InterPro" id="IPR013324">
    <property type="entry name" value="RNA_pol_sigma_r3/r4-like"/>
</dbReference>
<evidence type="ECO:0000256" key="1">
    <source>
        <dbReference type="ARBA" id="ARBA00010641"/>
    </source>
</evidence>
<accession>A0ABX1WZM0</accession>
<dbReference type="InterPro" id="IPR039425">
    <property type="entry name" value="RNA_pol_sigma-70-like"/>
</dbReference>
<evidence type="ECO:0000313" key="7">
    <source>
        <dbReference type="EMBL" id="NOU61309.1"/>
    </source>
</evidence>
<name>A0ABX1WZM0_9BACT</name>
<protein>
    <submittedName>
        <fullName evidence="7">RNA polymerase sigma-70 factor</fullName>
    </submittedName>
</protein>
<sequence>MKGQSSTVNLLKDRDLSEGFNVLFNELYVSLVHYANRFIGDLNQSEDIVQEVFINYWIKFGNSNSNNEAKKYLFRSVYNGAIDNIRYKKVEKKRLSRYLYLYNNFCLMNDLALETEISARIENTKISLPKQCRRIFSLSRDDGFTYREIASELDLSVKTVETQMSKALRIFRKQLSIYME</sequence>
<dbReference type="PANTHER" id="PTHR43133:SF46">
    <property type="entry name" value="RNA POLYMERASE SIGMA-70 FACTOR ECF SUBFAMILY"/>
    <property type="match status" value="1"/>
</dbReference>
<evidence type="ECO:0000256" key="3">
    <source>
        <dbReference type="ARBA" id="ARBA00023082"/>
    </source>
</evidence>
<dbReference type="Proteomes" id="UP000732105">
    <property type="component" value="Unassembled WGS sequence"/>
</dbReference>
<keyword evidence="2" id="KW-0805">Transcription regulation</keyword>
<evidence type="ECO:0000256" key="4">
    <source>
        <dbReference type="ARBA" id="ARBA00023163"/>
    </source>
</evidence>
<evidence type="ECO:0000313" key="8">
    <source>
        <dbReference type="Proteomes" id="UP000732105"/>
    </source>
</evidence>
<dbReference type="SUPFAM" id="SSF88659">
    <property type="entry name" value="Sigma3 and sigma4 domains of RNA polymerase sigma factors"/>
    <property type="match status" value="1"/>
</dbReference>
<comment type="similarity">
    <text evidence="1">Belongs to the sigma-70 factor family. ECF subfamily.</text>
</comment>
<dbReference type="EMBL" id="RZNH01000031">
    <property type="protein sequence ID" value="NOU61309.1"/>
    <property type="molecule type" value="Genomic_DNA"/>
</dbReference>
<gene>
    <name evidence="7" type="ORF">ELS83_15995</name>
</gene>
<evidence type="ECO:0000256" key="2">
    <source>
        <dbReference type="ARBA" id="ARBA00023015"/>
    </source>
</evidence>
<dbReference type="RefSeq" id="WP_171596569.1">
    <property type="nucleotide sequence ID" value="NZ_RZNH01000031.1"/>
</dbReference>
<dbReference type="Gene3D" id="1.10.1740.10">
    <property type="match status" value="1"/>
</dbReference>
<dbReference type="Gene3D" id="1.10.10.10">
    <property type="entry name" value="Winged helix-like DNA-binding domain superfamily/Winged helix DNA-binding domain"/>
    <property type="match status" value="1"/>
</dbReference>
<dbReference type="SUPFAM" id="SSF88946">
    <property type="entry name" value="Sigma2 domain of RNA polymerase sigma factors"/>
    <property type="match status" value="1"/>
</dbReference>
<dbReference type="InterPro" id="IPR007627">
    <property type="entry name" value="RNA_pol_sigma70_r2"/>
</dbReference>
<dbReference type="PANTHER" id="PTHR43133">
    <property type="entry name" value="RNA POLYMERASE ECF-TYPE SIGMA FACTO"/>
    <property type="match status" value="1"/>
</dbReference>
<keyword evidence="3" id="KW-0731">Sigma factor</keyword>
<dbReference type="Pfam" id="PF04542">
    <property type="entry name" value="Sigma70_r2"/>
    <property type="match status" value="1"/>
</dbReference>
<proteinExistence type="inferred from homology"/>
<dbReference type="InterPro" id="IPR036388">
    <property type="entry name" value="WH-like_DNA-bd_sf"/>
</dbReference>
<evidence type="ECO:0000259" key="5">
    <source>
        <dbReference type="Pfam" id="PF04542"/>
    </source>
</evidence>
<dbReference type="NCBIfam" id="TIGR02937">
    <property type="entry name" value="sigma70-ECF"/>
    <property type="match status" value="1"/>
</dbReference>
<dbReference type="NCBIfam" id="TIGR02985">
    <property type="entry name" value="Sig70_bacteroi1"/>
    <property type="match status" value="1"/>
</dbReference>
<feature type="domain" description="RNA polymerase sigma factor 70 region 4 type 2" evidence="6">
    <location>
        <begin position="127"/>
        <end position="169"/>
    </location>
</feature>
<dbReference type="InterPro" id="IPR014327">
    <property type="entry name" value="RNA_pol_sigma70_bacteroid"/>
</dbReference>
<dbReference type="InterPro" id="IPR013325">
    <property type="entry name" value="RNA_pol_sigma_r2"/>
</dbReference>
<organism evidence="7 8">
    <name type="scientific">Marinifilum caeruleilacunae</name>
    <dbReference type="NCBI Taxonomy" id="2499076"/>
    <lineage>
        <taxon>Bacteria</taxon>
        <taxon>Pseudomonadati</taxon>
        <taxon>Bacteroidota</taxon>
        <taxon>Bacteroidia</taxon>
        <taxon>Marinilabiliales</taxon>
        <taxon>Marinifilaceae</taxon>
    </lineage>
</organism>
<dbReference type="Pfam" id="PF08281">
    <property type="entry name" value="Sigma70_r4_2"/>
    <property type="match status" value="1"/>
</dbReference>
<keyword evidence="4" id="KW-0804">Transcription</keyword>
<dbReference type="InterPro" id="IPR013249">
    <property type="entry name" value="RNA_pol_sigma70_r4_t2"/>
</dbReference>
<feature type="domain" description="RNA polymerase sigma-70 region 2" evidence="5">
    <location>
        <begin position="23"/>
        <end position="89"/>
    </location>
</feature>
<comment type="caution">
    <text evidence="7">The sequence shown here is derived from an EMBL/GenBank/DDBJ whole genome shotgun (WGS) entry which is preliminary data.</text>
</comment>
<reference evidence="7 8" key="1">
    <citation type="submission" date="2018-12" db="EMBL/GenBank/DDBJ databases">
        <title>Marinifilum JC070 sp. nov., a marine bacterium isolated from Yongle Blue Hole in the South China Sea.</title>
        <authorList>
            <person name="Fu T."/>
        </authorList>
    </citation>
    <scope>NUCLEOTIDE SEQUENCE [LARGE SCALE GENOMIC DNA]</scope>
    <source>
        <strain evidence="7 8">JC070</strain>
    </source>
</reference>
<dbReference type="InterPro" id="IPR014284">
    <property type="entry name" value="RNA_pol_sigma-70_dom"/>
</dbReference>
<evidence type="ECO:0000259" key="6">
    <source>
        <dbReference type="Pfam" id="PF08281"/>
    </source>
</evidence>